<keyword evidence="3" id="KW-0732">Signal</keyword>
<feature type="region of interest" description="Disordered" evidence="1">
    <location>
        <begin position="135"/>
        <end position="222"/>
    </location>
</feature>
<feature type="transmembrane region" description="Helical" evidence="2">
    <location>
        <begin position="90"/>
        <end position="114"/>
    </location>
</feature>
<dbReference type="PANTHER" id="PTHR28645">
    <property type="entry name" value="TRANSMEMBRANE PROTEIN 119"/>
    <property type="match status" value="1"/>
</dbReference>
<dbReference type="GO" id="GO:0033690">
    <property type="term" value="P:positive regulation of osteoblast proliferation"/>
    <property type="evidence" value="ECO:0007669"/>
    <property type="project" value="TreeGrafter"/>
</dbReference>
<dbReference type="Pfam" id="PF15724">
    <property type="entry name" value="TMEM119"/>
    <property type="match status" value="1"/>
</dbReference>
<feature type="non-terminal residue" evidence="4">
    <location>
        <position position="222"/>
    </location>
</feature>
<dbReference type="GO" id="GO:0001503">
    <property type="term" value="P:ossification"/>
    <property type="evidence" value="ECO:0007669"/>
    <property type="project" value="InterPro"/>
</dbReference>
<accession>A0A852KA87</accession>
<keyword evidence="2" id="KW-1133">Transmembrane helix</keyword>
<dbReference type="PANTHER" id="PTHR28645:SF1">
    <property type="entry name" value="TRANSMEMBRANE PROTEIN 119"/>
    <property type="match status" value="1"/>
</dbReference>
<evidence type="ECO:0000313" key="4">
    <source>
        <dbReference type="EMBL" id="NXX75166.1"/>
    </source>
</evidence>
<dbReference type="GO" id="GO:0045669">
    <property type="term" value="P:positive regulation of osteoblast differentiation"/>
    <property type="evidence" value="ECO:0007669"/>
    <property type="project" value="TreeGrafter"/>
</dbReference>
<dbReference type="InterPro" id="IPR031453">
    <property type="entry name" value="TMEM119"/>
</dbReference>
<feature type="signal peptide" evidence="3">
    <location>
        <begin position="1"/>
        <end position="26"/>
    </location>
</feature>
<evidence type="ECO:0000256" key="2">
    <source>
        <dbReference type="SAM" id="Phobius"/>
    </source>
</evidence>
<dbReference type="AlphaFoldDB" id="A0A852KA87"/>
<gene>
    <name evidence="4" type="primary">Tmem119</name>
    <name evidence="4" type="ORF">UROIND_R10452</name>
</gene>
<keyword evidence="5" id="KW-1185">Reference proteome</keyword>
<dbReference type="OrthoDB" id="8943443at2759"/>
<feature type="compositionally biased region" description="Polar residues" evidence="1">
    <location>
        <begin position="213"/>
        <end position="222"/>
    </location>
</feature>
<feature type="compositionally biased region" description="Basic and acidic residues" evidence="1">
    <location>
        <begin position="157"/>
        <end position="169"/>
    </location>
</feature>
<protein>
    <submittedName>
        <fullName evidence="4">TM119 protein</fullName>
    </submittedName>
</protein>
<evidence type="ECO:0000256" key="3">
    <source>
        <dbReference type="SAM" id="SignalP"/>
    </source>
</evidence>
<proteinExistence type="predicted"/>
<dbReference type="GO" id="GO:0030501">
    <property type="term" value="P:positive regulation of bone mineralization"/>
    <property type="evidence" value="ECO:0007669"/>
    <property type="project" value="TreeGrafter"/>
</dbReference>
<reference evidence="4" key="1">
    <citation type="submission" date="2020-02" db="EMBL/GenBank/DDBJ databases">
        <title>Bird 10,000 Genomes (B10K) Project - Family phase.</title>
        <authorList>
            <person name="Zhang G."/>
        </authorList>
    </citation>
    <scope>NUCLEOTIDE SEQUENCE</scope>
    <source>
        <strain evidence="4">B10K-DU-030-59</strain>
    </source>
</reference>
<feature type="non-terminal residue" evidence="4">
    <location>
        <position position="1"/>
    </location>
</feature>
<dbReference type="Proteomes" id="UP000654395">
    <property type="component" value="Unassembled WGS sequence"/>
</dbReference>
<organism evidence="4 5">
    <name type="scientific">Urocolius indicus</name>
    <name type="common">Red-faced mousebird</name>
    <name type="synonym">Colius indicus</name>
    <dbReference type="NCBI Taxonomy" id="458196"/>
    <lineage>
        <taxon>Eukaryota</taxon>
        <taxon>Metazoa</taxon>
        <taxon>Chordata</taxon>
        <taxon>Craniata</taxon>
        <taxon>Vertebrata</taxon>
        <taxon>Euteleostomi</taxon>
        <taxon>Archelosauria</taxon>
        <taxon>Archosauria</taxon>
        <taxon>Dinosauria</taxon>
        <taxon>Saurischia</taxon>
        <taxon>Theropoda</taxon>
        <taxon>Coelurosauria</taxon>
        <taxon>Aves</taxon>
        <taxon>Neognathae</taxon>
        <taxon>Neoaves</taxon>
        <taxon>Telluraves</taxon>
        <taxon>Coraciimorphae</taxon>
        <taxon>Coliiformes</taxon>
        <taxon>Coliidae</taxon>
        <taxon>Urocolius</taxon>
    </lineage>
</organism>
<evidence type="ECO:0000256" key="1">
    <source>
        <dbReference type="SAM" id="MobiDB-lite"/>
    </source>
</evidence>
<keyword evidence="2" id="KW-0812">Transmembrane</keyword>
<keyword evidence="2" id="KW-0472">Membrane</keyword>
<dbReference type="EMBL" id="WBNH01001482">
    <property type="protein sequence ID" value="NXX75166.1"/>
    <property type="molecule type" value="Genomic_DNA"/>
</dbReference>
<dbReference type="GO" id="GO:0005886">
    <property type="term" value="C:plasma membrane"/>
    <property type="evidence" value="ECO:0007669"/>
    <property type="project" value="TreeGrafter"/>
</dbReference>
<evidence type="ECO:0000313" key="5">
    <source>
        <dbReference type="Proteomes" id="UP000654395"/>
    </source>
</evidence>
<feature type="chain" id="PRO_5033017783" evidence="3">
    <location>
        <begin position="27"/>
        <end position="222"/>
    </location>
</feature>
<comment type="caution">
    <text evidence="4">The sequence shown here is derived from an EMBL/GenBank/DDBJ whole genome shotgun (WGS) entry which is preliminary data.</text>
</comment>
<feature type="region of interest" description="Disordered" evidence="1">
    <location>
        <begin position="37"/>
        <end position="70"/>
    </location>
</feature>
<name>A0A852KA87_UROIN</name>
<sequence>MAAQPAMGTWLLALLWLLVAPAGSLVARHAVLLPDGGSGDGEDTSATPPMSGLATPGPGPTLQDAGGTAVSDGSAPGGLLDGLLGFLKEYTLLLAVLGSLAFVLLFIVCAAALLRHSHKASAYYPAAFPSHKYVDERDKSGGSRPFSELQDAAPGVERPRNHGGLRDDILAAAHSLRPPPTTPGQHSPHTEEEEEEGRKELGEEQAVEPPPQNVSAGGNQEP</sequence>